<dbReference type="eggNOG" id="COG0438">
    <property type="taxonomic scope" value="Bacteria"/>
</dbReference>
<sequence length="366" mass="43034">MKIAILGTRGIPNNYGGFEQNAENLSVYWVKKGHEVVVYNPDEHPYKGKEWNGVKIKHVFSKESKFGIGGIFVYDFLCLKDAVKQNFDIILNLGYVPSALFFYLKKKTRAKFVTNMDGLECKRSKWNSILKKFIKFCEKRAVYLSDYLIADNPGIKDYYVKNYKLKNITFIPYGARLFDNPNMDFLREFDLEPYSYYMLVSRLEPENNIEMILDGYILSKNKEPFIVVGGLRNKYAKYLLRKYKNIESIRFVGGIYNYEKLSSLRWYSKLYFHGHSVGGTNPSLLEAMASNSYIVAHDNPFNRYVLGEEAFYFKTPEDIAKIIKKYTDEFRDVFIQKNRRKIKEIYNWNRVSAEYLKVFKSLCEEG</sequence>
<name>F8AC55_THEID</name>
<evidence type="ECO:0000259" key="3">
    <source>
        <dbReference type="Pfam" id="PF09314"/>
    </source>
</evidence>
<reference evidence="5" key="1">
    <citation type="submission" date="2011-04" db="EMBL/GenBank/DDBJ databases">
        <title>The complete genome of Thermodesulfatator indicus DSM 15286.</title>
        <authorList>
            <person name="Lucas S."/>
            <person name="Copeland A."/>
            <person name="Lapidus A."/>
            <person name="Bruce D."/>
            <person name="Goodwin L."/>
            <person name="Pitluck S."/>
            <person name="Peters L."/>
            <person name="Kyrpides N."/>
            <person name="Mavromatis K."/>
            <person name="Pagani I."/>
            <person name="Ivanova N."/>
            <person name="Saunders L."/>
            <person name="Detter J.C."/>
            <person name="Tapia R."/>
            <person name="Han C."/>
            <person name="Land M."/>
            <person name="Hauser L."/>
            <person name="Markowitz V."/>
            <person name="Cheng J.-F."/>
            <person name="Hugenholtz P."/>
            <person name="Woyke T."/>
            <person name="Wu D."/>
            <person name="Spring S."/>
            <person name="Schroeder M."/>
            <person name="Brambilla E."/>
            <person name="Klenk H.-P."/>
            <person name="Eisen J.A."/>
        </authorList>
    </citation>
    <scope>NUCLEOTIDE SEQUENCE [LARGE SCALE GENOMIC DNA]</scope>
    <source>
        <strain evidence="5">DSM 15286 / JCM 11887 / CIR29812</strain>
    </source>
</reference>
<evidence type="ECO:0000313" key="5">
    <source>
        <dbReference type="Proteomes" id="UP000006793"/>
    </source>
</evidence>
<dbReference type="InterPro" id="IPR015393">
    <property type="entry name" value="DUF1972"/>
</dbReference>
<dbReference type="InterPro" id="IPR001296">
    <property type="entry name" value="Glyco_trans_1"/>
</dbReference>
<dbReference type="PANTHER" id="PTHR46401:SF2">
    <property type="entry name" value="GLYCOSYLTRANSFERASE WBBK-RELATED"/>
    <property type="match status" value="1"/>
</dbReference>
<dbReference type="KEGG" id="tid:Thein_0730"/>
<dbReference type="EMBL" id="CP002683">
    <property type="protein sequence ID" value="AEH44610.1"/>
    <property type="molecule type" value="Genomic_DNA"/>
</dbReference>
<dbReference type="PANTHER" id="PTHR46401">
    <property type="entry name" value="GLYCOSYLTRANSFERASE WBBK-RELATED"/>
    <property type="match status" value="1"/>
</dbReference>
<evidence type="ECO:0000313" key="4">
    <source>
        <dbReference type="EMBL" id="AEH44610.1"/>
    </source>
</evidence>
<keyword evidence="5" id="KW-1185">Reference proteome</keyword>
<dbReference type="HOGENOM" id="CLU_009583_3_0_0"/>
<feature type="domain" description="Glycosyl transferase family 1" evidence="2">
    <location>
        <begin position="196"/>
        <end position="329"/>
    </location>
</feature>
<dbReference type="RefSeq" id="WP_013907354.1">
    <property type="nucleotide sequence ID" value="NC_015681.1"/>
</dbReference>
<dbReference type="PaxDb" id="667014-Thein_0730"/>
<evidence type="ECO:0000256" key="1">
    <source>
        <dbReference type="ARBA" id="ARBA00022679"/>
    </source>
</evidence>
<dbReference type="InParanoid" id="F8AC55"/>
<dbReference type="AlphaFoldDB" id="F8AC55"/>
<dbReference type="SUPFAM" id="SSF53756">
    <property type="entry name" value="UDP-Glycosyltransferase/glycogen phosphorylase"/>
    <property type="match status" value="1"/>
</dbReference>
<dbReference type="Proteomes" id="UP000006793">
    <property type="component" value="Chromosome"/>
</dbReference>
<reference evidence="4 5" key="2">
    <citation type="journal article" date="2012" name="Stand. Genomic Sci.">
        <title>Complete genome sequence of the thermophilic sulfate-reducing ocean bacterium Thermodesulfatator indicus type strain (CIR29812(T)).</title>
        <authorList>
            <person name="Anderson I."/>
            <person name="Saunders E."/>
            <person name="Lapidus A."/>
            <person name="Nolan M."/>
            <person name="Lucas S."/>
            <person name="Tice H."/>
            <person name="Del Rio T.G."/>
            <person name="Cheng J.F."/>
            <person name="Han C."/>
            <person name="Tapia R."/>
            <person name="Goodwin L.A."/>
            <person name="Pitluck S."/>
            <person name="Liolios K."/>
            <person name="Mavromatis K."/>
            <person name="Pagani I."/>
            <person name="Ivanova N."/>
            <person name="Mikhailova N."/>
            <person name="Pati A."/>
            <person name="Chen A."/>
            <person name="Palaniappan K."/>
            <person name="Land M."/>
            <person name="Hauser L."/>
            <person name="Jeffries C.D."/>
            <person name="Chang Y.J."/>
            <person name="Brambilla E.M."/>
            <person name="Rohde M."/>
            <person name="Spring S."/>
            <person name="Goker M."/>
            <person name="Detter J.C."/>
            <person name="Woyke T."/>
            <person name="Bristow J."/>
            <person name="Eisen J.A."/>
            <person name="Markowitz V."/>
            <person name="Hugenholtz P."/>
            <person name="Kyrpides N.C."/>
            <person name="Klenk H.P."/>
        </authorList>
    </citation>
    <scope>NUCLEOTIDE SEQUENCE [LARGE SCALE GENOMIC DNA]</scope>
    <source>
        <strain evidence="5">DSM 15286 / JCM 11887 / CIR29812</strain>
    </source>
</reference>
<dbReference type="OrthoDB" id="9792269at2"/>
<evidence type="ECO:0008006" key="6">
    <source>
        <dbReference type="Google" id="ProtNLM"/>
    </source>
</evidence>
<dbReference type="GO" id="GO:0016757">
    <property type="term" value="F:glycosyltransferase activity"/>
    <property type="evidence" value="ECO:0007669"/>
    <property type="project" value="InterPro"/>
</dbReference>
<dbReference type="PATRIC" id="fig|667014.3.peg.755"/>
<dbReference type="Pfam" id="PF09314">
    <property type="entry name" value="DUF1972"/>
    <property type="match status" value="1"/>
</dbReference>
<dbReference type="STRING" id="667014.Thein_0730"/>
<dbReference type="Gene3D" id="3.40.50.2000">
    <property type="entry name" value="Glycogen Phosphorylase B"/>
    <property type="match status" value="2"/>
</dbReference>
<organism evidence="4 5">
    <name type="scientific">Thermodesulfatator indicus (strain DSM 15286 / JCM 11887 / CIR29812)</name>
    <dbReference type="NCBI Taxonomy" id="667014"/>
    <lineage>
        <taxon>Bacteria</taxon>
        <taxon>Pseudomonadati</taxon>
        <taxon>Thermodesulfobacteriota</taxon>
        <taxon>Thermodesulfobacteria</taxon>
        <taxon>Thermodesulfobacteriales</taxon>
        <taxon>Thermodesulfatatoraceae</taxon>
        <taxon>Thermodesulfatator</taxon>
    </lineage>
</organism>
<keyword evidence="1" id="KW-0808">Transferase</keyword>
<dbReference type="Pfam" id="PF00534">
    <property type="entry name" value="Glycos_transf_1"/>
    <property type="match status" value="1"/>
</dbReference>
<feature type="domain" description="DUF1972" evidence="3">
    <location>
        <begin position="3"/>
        <end position="175"/>
    </location>
</feature>
<dbReference type="FunCoup" id="F8AC55">
    <property type="interactions" value="51"/>
</dbReference>
<proteinExistence type="predicted"/>
<protein>
    <recommendedName>
        <fullName evidence="6">DUF1972 domain-containing protein</fullName>
    </recommendedName>
</protein>
<evidence type="ECO:0000259" key="2">
    <source>
        <dbReference type="Pfam" id="PF00534"/>
    </source>
</evidence>
<gene>
    <name evidence="4" type="ordered locus">Thein_0730</name>
</gene>
<accession>F8AC55</accession>